<accession>A0ABD3VY56</accession>
<gene>
    <name evidence="4" type="ORF">ACJMK2_043825</name>
</gene>
<keyword evidence="2" id="KW-0812">Transmembrane</keyword>
<keyword evidence="2" id="KW-1133">Transmembrane helix</keyword>
<feature type="transmembrane region" description="Helical" evidence="2">
    <location>
        <begin position="112"/>
        <end position="136"/>
    </location>
</feature>
<keyword evidence="3" id="KW-0732">Signal</keyword>
<proteinExistence type="predicted"/>
<protein>
    <submittedName>
        <fullName evidence="4">Uncharacterized protein</fullName>
    </submittedName>
</protein>
<comment type="caution">
    <text evidence="4">The sequence shown here is derived from an EMBL/GenBank/DDBJ whole genome shotgun (WGS) entry which is preliminary data.</text>
</comment>
<dbReference type="AlphaFoldDB" id="A0ABD3VY56"/>
<sequence>MWRRISLLFIAVCLMKDICCDGFEDDPYDNTDMHAGHRGPPIPGMDSSHERPPMPDMDSSHERPPMPDMDSSHERPPIPGMDLNPPNPDNFEGEDDNERDNANPERHRVGTILFVVIPVVGVLVLIVGVICGICILRKRGICIFKKRNHEEIKTKYYEDLGITEKPQIAFTSTTIYPDNPPPYEPTMEYEEIKSVPKEGPGFSAGWYATVMANMPPSSTMIADPALQIGPKY</sequence>
<reference evidence="4 5" key="1">
    <citation type="submission" date="2024-11" db="EMBL/GenBank/DDBJ databases">
        <title>Chromosome-level genome assembly of the freshwater bivalve Anodonta woodiana.</title>
        <authorList>
            <person name="Chen X."/>
        </authorList>
    </citation>
    <scope>NUCLEOTIDE SEQUENCE [LARGE SCALE GENOMIC DNA]</scope>
    <source>
        <strain evidence="4">MN2024</strain>
        <tissue evidence="4">Gills</tissue>
    </source>
</reference>
<feature type="chain" id="PRO_5044853448" evidence="3">
    <location>
        <begin position="23"/>
        <end position="232"/>
    </location>
</feature>
<dbReference type="Proteomes" id="UP001634394">
    <property type="component" value="Unassembled WGS sequence"/>
</dbReference>
<feature type="region of interest" description="Disordered" evidence="1">
    <location>
        <begin position="31"/>
        <end position="104"/>
    </location>
</feature>
<organism evidence="4 5">
    <name type="scientific">Sinanodonta woodiana</name>
    <name type="common">Chinese pond mussel</name>
    <name type="synonym">Anodonta woodiana</name>
    <dbReference type="NCBI Taxonomy" id="1069815"/>
    <lineage>
        <taxon>Eukaryota</taxon>
        <taxon>Metazoa</taxon>
        <taxon>Spiralia</taxon>
        <taxon>Lophotrochozoa</taxon>
        <taxon>Mollusca</taxon>
        <taxon>Bivalvia</taxon>
        <taxon>Autobranchia</taxon>
        <taxon>Heteroconchia</taxon>
        <taxon>Palaeoheterodonta</taxon>
        <taxon>Unionida</taxon>
        <taxon>Unionoidea</taxon>
        <taxon>Unionidae</taxon>
        <taxon>Unioninae</taxon>
        <taxon>Sinanodonta</taxon>
    </lineage>
</organism>
<dbReference type="EMBL" id="JBJQND010000009">
    <property type="protein sequence ID" value="KAL3866532.1"/>
    <property type="molecule type" value="Genomic_DNA"/>
</dbReference>
<evidence type="ECO:0000256" key="1">
    <source>
        <dbReference type="SAM" id="MobiDB-lite"/>
    </source>
</evidence>
<evidence type="ECO:0000313" key="4">
    <source>
        <dbReference type="EMBL" id="KAL3866532.1"/>
    </source>
</evidence>
<feature type="signal peptide" evidence="3">
    <location>
        <begin position="1"/>
        <end position="22"/>
    </location>
</feature>
<feature type="compositionally biased region" description="Basic and acidic residues" evidence="1">
    <location>
        <begin position="47"/>
        <end position="76"/>
    </location>
</feature>
<keyword evidence="5" id="KW-1185">Reference proteome</keyword>
<evidence type="ECO:0000256" key="3">
    <source>
        <dbReference type="SAM" id="SignalP"/>
    </source>
</evidence>
<name>A0ABD3VY56_SINWO</name>
<evidence type="ECO:0000256" key="2">
    <source>
        <dbReference type="SAM" id="Phobius"/>
    </source>
</evidence>
<keyword evidence="2" id="KW-0472">Membrane</keyword>
<evidence type="ECO:0000313" key="5">
    <source>
        <dbReference type="Proteomes" id="UP001634394"/>
    </source>
</evidence>